<dbReference type="InterPro" id="IPR045170">
    <property type="entry name" value="MTOX"/>
</dbReference>
<dbReference type="SUPFAM" id="SSF51905">
    <property type="entry name" value="FAD/NAD(P)-binding domain"/>
    <property type="match status" value="1"/>
</dbReference>
<keyword evidence="3" id="KW-0285">Flavoprotein</keyword>
<evidence type="ECO:0000313" key="9">
    <source>
        <dbReference type="Proteomes" id="UP000239899"/>
    </source>
</evidence>
<dbReference type="InterPro" id="IPR006076">
    <property type="entry name" value="FAD-dep_OxRdtase"/>
</dbReference>
<sequence>MQGMPATTPQPGPPLPAAAAATSSRRAADVAVVGISLQAYATAYLLAKRGKRTVLVEHAAPQLAGVLPPARPDVALHLPAASPHAVSAATEAFALWRGIEASAEGARGLLHLCGSIDIAPVRGSSAASDALGAMQDASRAAGLQFGMLSPDEVSAAFPRLRPPKGSAALYTNAGGVVNGQLAAAVLRAMAQRAGAVLAPACLLGWRDAGGHLALRTAPLDAAAAAGAAGAGLGSEGEVVYECEQLVLLPESAVQQQSLALFGLSVQQAQLWRLPASQVGKCGMNCPSLIVS</sequence>
<keyword evidence="5" id="KW-0560">Oxidoreductase</keyword>
<comment type="caution">
    <text evidence="8">The sequence shown here is derived from an EMBL/GenBank/DDBJ whole genome shotgun (WGS) entry which is preliminary data.</text>
</comment>
<dbReference type="GO" id="GO:0008115">
    <property type="term" value="F:sarcosine oxidase activity"/>
    <property type="evidence" value="ECO:0007669"/>
    <property type="project" value="TreeGrafter"/>
</dbReference>
<gene>
    <name evidence="8" type="ORF">C2E21_3541</name>
</gene>
<accession>A0A2P6TUN2</accession>
<dbReference type="Proteomes" id="UP000239899">
    <property type="component" value="Unassembled WGS sequence"/>
</dbReference>
<organism evidence="8 9">
    <name type="scientific">Chlorella sorokiniana</name>
    <name type="common">Freshwater green alga</name>
    <dbReference type="NCBI Taxonomy" id="3076"/>
    <lineage>
        <taxon>Eukaryota</taxon>
        <taxon>Viridiplantae</taxon>
        <taxon>Chlorophyta</taxon>
        <taxon>core chlorophytes</taxon>
        <taxon>Trebouxiophyceae</taxon>
        <taxon>Chlorellales</taxon>
        <taxon>Chlorellaceae</taxon>
        <taxon>Chlorella clade</taxon>
        <taxon>Chlorella</taxon>
    </lineage>
</organism>
<evidence type="ECO:0000259" key="7">
    <source>
        <dbReference type="Pfam" id="PF01266"/>
    </source>
</evidence>
<proteinExistence type="inferred from homology"/>
<dbReference type="GO" id="GO:0050660">
    <property type="term" value="F:flavin adenine dinucleotide binding"/>
    <property type="evidence" value="ECO:0007669"/>
    <property type="project" value="InterPro"/>
</dbReference>
<dbReference type="Gene3D" id="3.50.50.60">
    <property type="entry name" value="FAD/NAD(P)-binding domain"/>
    <property type="match status" value="1"/>
</dbReference>
<evidence type="ECO:0000256" key="5">
    <source>
        <dbReference type="ARBA" id="ARBA00023002"/>
    </source>
</evidence>
<feature type="domain" description="FAD dependent oxidoreductase" evidence="7">
    <location>
        <begin position="29"/>
        <end position="230"/>
    </location>
</feature>
<feature type="region of interest" description="Disordered" evidence="6">
    <location>
        <begin position="1"/>
        <end position="20"/>
    </location>
</feature>
<protein>
    <submittedName>
        <fullName evidence="8">N-methyltryptophan oxidase</fullName>
    </submittedName>
</protein>
<reference evidence="8 9" key="1">
    <citation type="journal article" date="2018" name="Plant J.">
        <title>Genome sequences of Chlorella sorokiniana UTEX 1602 and Micractinium conductrix SAG 241.80: implications to maltose excretion by a green alga.</title>
        <authorList>
            <person name="Arriola M.B."/>
            <person name="Velmurugan N."/>
            <person name="Zhang Y."/>
            <person name="Plunkett M.H."/>
            <person name="Hondzo H."/>
            <person name="Barney B.M."/>
        </authorList>
    </citation>
    <scope>NUCLEOTIDE SEQUENCE [LARGE SCALE GENOMIC DNA]</scope>
    <source>
        <strain evidence="9">UTEX 1602</strain>
    </source>
</reference>
<keyword evidence="9" id="KW-1185">Reference proteome</keyword>
<evidence type="ECO:0000256" key="2">
    <source>
        <dbReference type="ARBA" id="ARBA00010989"/>
    </source>
</evidence>
<dbReference type="OrthoDB" id="538125at2759"/>
<dbReference type="EMBL" id="LHPG02000006">
    <property type="protein sequence ID" value="PRW57777.1"/>
    <property type="molecule type" value="Genomic_DNA"/>
</dbReference>
<dbReference type="PANTHER" id="PTHR10961:SF7">
    <property type="entry name" value="FAD DEPENDENT OXIDOREDUCTASE DOMAIN-CONTAINING PROTEIN"/>
    <property type="match status" value="1"/>
</dbReference>
<comment type="similarity">
    <text evidence="2">Belongs to the MSOX/MTOX family.</text>
</comment>
<name>A0A2P6TUN2_CHLSO</name>
<dbReference type="InterPro" id="IPR036188">
    <property type="entry name" value="FAD/NAD-bd_sf"/>
</dbReference>
<evidence type="ECO:0000256" key="6">
    <source>
        <dbReference type="SAM" id="MobiDB-lite"/>
    </source>
</evidence>
<dbReference type="Gene3D" id="3.30.9.10">
    <property type="entry name" value="D-Amino Acid Oxidase, subunit A, domain 2"/>
    <property type="match status" value="1"/>
</dbReference>
<keyword evidence="4" id="KW-0274">FAD</keyword>
<evidence type="ECO:0000256" key="3">
    <source>
        <dbReference type="ARBA" id="ARBA00022630"/>
    </source>
</evidence>
<comment type="cofactor">
    <cofactor evidence="1">
        <name>FAD</name>
        <dbReference type="ChEBI" id="CHEBI:57692"/>
    </cofactor>
</comment>
<evidence type="ECO:0000256" key="4">
    <source>
        <dbReference type="ARBA" id="ARBA00022827"/>
    </source>
</evidence>
<evidence type="ECO:0000313" key="8">
    <source>
        <dbReference type="EMBL" id="PRW57777.1"/>
    </source>
</evidence>
<dbReference type="AlphaFoldDB" id="A0A2P6TUN2"/>
<dbReference type="PANTHER" id="PTHR10961">
    <property type="entry name" value="PEROXISOMAL SARCOSINE OXIDASE"/>
    <property type="match status" value="1"/>
</dbReference>
<evidence type="ECO:0000256" key="1">
    <source>
        <dbReference type="ARBA" id="ARBA00001974"/>
    </source>
</evidence>
<dbReference type="Pfam" id="PF01266">
    <property type="entry name" value="DAO"/>
    <property type="match status" value="1"/>
</dbReference>